<dbReference type="AlphaFoldDB" id="A0A4Q0XKN1"/>
<dbReference type="RefSeq" id="WP_129016225.1">
    <property type="nucleotide sequence ID" value="NZ_SDDZ01000002.1"/>
</dbReference>
<dbReference type="InterPro" id="IPR050266">
    <property type="entry name" value="AB_hydrolase_sf"/>
</dbReference>
<dbReference type="PANTHER" id="PTHR43798">
    <property type="entry name" value="MONOACYLGLYCEROL LIPASE"/>
    <property type="match status" value="1"/>
</dbReference>
<dbReference type="OrthoDB" id="9780932at2"/>
<keyword evidence="2" id="KW-0378">Hydrolase</keyword>
<gene>
    <name evidence="2" type="ORF">ESZ48_04965</name>
</gene>
<dbReference type="Pfam" id="PF00561">
    <property type="entry name" value="Abhydrolase_1"/>
    <property type="match status" value="1"/>
</dbReference>
<accession>A0A4Q0XKN1</accession>
<feature type="domain" description="AB hydrolase-1" evidence="1">
    <location>
        <begin position="21"/>
        <end position="166"/>
    </location>
</feature>
<evidence type="ECO:0000259" key="1">
    <source>
        <dbReference type="Pfam" id="PF00561"/>
    </source>
</evidence>
<reference evidence="2 3" key="1">
    <citation type="submission" date="2019-01" db="EMBL/GenBank/DDBJ databases">
        <title>Genome sequence of the Antarctic species Gelidibacter gilvus ACAM 158(T).</title>
        <authorList>
            <person name="Bowman J.P."/>
        </authorList>
    </citation>
    <scope>NUCLEOTIDE SEQUENCE [LARGE SCALE GENOMIC DNA]</scope>
    <source>
        <strain evidence="2 3">IC158</strain>
    </source>
</reference>
<dbReference type="GO" id="GO:0016787">
    <property type="term" value="F:hydrolase activity"/>
    <property type="evidence" value="ECO:0007669"/>
    <property type="project" value="UniProtKB-KW"/>
</dbReference>
<name>A0A4Q0XKN1_9FLAO</name>
<evidence type="ECO:0000313" key="2">
    <source>
        <dbReference type="EMBL" id="RXJ51227.1"/>
    </source>
</evidence>
<dbReference type="Proteomes" id="UP000289792">
    <property type="component" value="Unassembled WGS sequence"/>
</dbReference>
<dbReference type="InterPro" id="IPR000073">
    <property type="entry name" value="AB_hydrolase_1"/>
</dbReference>
<keyword evidence="3" id="KW-1185">Reference proteome</keyword>
<dbReference type="SUPFAM" id="SSF53474">
    <property type="entry name" value="alpha/beta-Hydrolases"/>
    <property type="match status" value="1"/>
</dbReference>
<proteinExistence type="predicted"/>
<dbReference type="PRINTS" id="PR00111">
    <property type="entry name" value="ABHYDROLASE"/>
</dbReference>
<dbReference type="GO" id="GO:0016020">
    <property type="term" value="C:membrane"/>
    <property type="evidence" value="ECO:0007669"/>
    <property type="project" value="TreeGrafter"/>
</dbReference>
<dbReference type="PANTHER" id="PTHR43798:SF33">
    <property type="entry name" value="HYDROLASE, PUTATIVE (AFU_ORTHOLOGUE AFUA_2G14860)-RELATED"/>
    <property type="match status" value="1"/>
</dbReference>
<protein>
    <submittedName>
        <fullName evidence="2">Alpha/beta hydrolase</fullName>
    </submittedName>
</protein>
<dbReference type="EMBL" id="SDDZ01000002">
    <property type="protein sequence ID" value="RXJ51227.1"/>
    <property type="molecule type" value="Genomic_DNA"/>
</dbReference>
<dbReference type="Gene3D" id="3.40.50.1820">
    <property type="entry name" value="alpha/beta hydrolase"/>
    <property type="match status" value="1"/>
</dbReference>
<organism evidence="2 3">
    <name type="scientific">Gelidibacter gilvus</name>
    <dbReference type="NCBI Taxonomy" id="59602"/>
    <lineage>
        <taxon>Bacteria</taxon>
        <taxon>Pseudomonadati</taxon>
        <taxon>Bacteroidota</taxon>
        <taxon>Flavobacteriia</taxon>
        <taxon>Flavobacteriales</taxon>
        <taxon>Flavobacteriaceae</taxon>
        <taxon>Gelidibacter</taxon>
    </lineage>
</organism>
<comment type="caution">
    <text evidence="2">The sequence shown here is derived from an EMBL/GenBank/DDBJ whole genome shotgun (WGS) entry which is preliminary data.</text>
</comment>
<dbReference type="InterPro" id="IPR029058">
    <property type="entry name" value="AB_hydrolase_fold"/>
</dbReference>
<sequence length="260" mass="29157">MSKIHANDIELDYEDYGAGKVLLLLHGLGSTKKDWDAQVPFFSKTHRVIALDLRGHGDSTKPKDAYGVGLMTEDVKAFLDQLQIMKATFVGFSMGGAVAFQMAASYPEYVENLVIVNSGPDFNDMGSIGEELLRSRTEFLETKGLAPLAKEISFNMFPEAHQLDLREAFETRCRNNDYNAYYKSFVTLMAWGLGDQLKAIPTRTLVVGSDMDYTQVSFKQEYVSRMQNASLVIIKNSRHGVVIDQPEAFNLALEKFLNDE</sequence>
<evidence type="ECO:0000313" key="3">
    <source>
        <dbReference type="Proteomes" id="UP000289792"/>
    </source>
</evidence>